<dbReference type="Proteomes" id="UP000292583">
    <property type="component" value="Unassembled WGS sequence"/>
</dbReference>
<dbReference type="Gene3D" id="3.10.290.10">
    <property type="entry name" value="RNA-binding S4 domain"/>
    <property type="match status" value="1"/>
</dbReference>
<dbReference type="GO" id="GO:0003723">
    <property type="term" value="F:RNA binding"/>
    <property type="evidence" value="ECO:0007669"/>
    <property type="project" value="UniProtKB-KW"/>
</dbReference>
<keyword evidence="5" id="KW-0694">RNA-binding</keyword>
<dbReference type="SUPFAM" id="SSF55174">
    <property type="entry name" value="Alpha-L RNA-binding motif"/>
    <property type="match status" value="1"/>
</dbReference>
<evidence type="ECO:0000256" key="4">
    <source>
        <dbReference type="PIRSR" id="PIRSR606225-1"/>
    </source>
</evidence>
<dbReference type="NCBIfam" id="TIGR00005">
    <property type="entry name" value="rluA_subfam"/>
    <property type="match status" value="1"/>
</dbReference>
<dbReference type="InterPro" id="IPR006224">
    <property type="entry name" value="PsdUridine_synth_RluA-like_CS"/>
</dbReference>
<dbReference type="Pfam" id="PF00849">
    <property type="entry name" value="PseudoU_synth_2"/>
    <property type="match status" value="1"/>
</dbReference>
<name>A0A4Q9JW24_9BACT</name>
<comment type="caution">
    <text evidence="8">The sequence shown here is derived from an EMBL/GenBank/DDBJ whole genome shotgun (WGS) entry which is preliminary data.</text>
</comment>
<dbReference type="PROSITE" id="PS50889">
    <property type="entry name" value="S4"/>
    <property type="match status" value="1"/>
</dbReference>
<comment type="catalytic activity">
    <reaction evidence="1 6">
        <text>a uridine in RNA = a pseudouridine in RNA</text>
        <dbReference type="Rhea" id="RHEA:48348"/>
        <dbReference type="Rhea" id="RHEA-COMP:12068"/>
        <dbReference type="Rhea" id="RHEA-COMP:12069"/>
        <dbReference type="ChEBI" id="CHEBI:65314"/>
        <dbReference type="ChEBI" id="CHEBI:65315"/>
    </reaction>
</comment>
<evidence type="ECO:0000256" key="3">
    <source>
        <dbReference type="ARBA" id="ARBA00023235"/>
    </source>
</evidence>
<dbReference type="EC" id="5.4.99.-" evidence="6"/>
<gene>
    <name evidence="8" type="ORF">DU473_05305</name>
</gene>
<feature type="active site" evidence="4">
    <location>
        <position position="134"/>
    </location>
</feature>
<dbReference type="EMBL" id="QPGR01000008">
    <property type="protein sequence ID" value="TBR80771.1"/>
    <property type="molecule type" value="Genomic_DNA"/>
</dbReference>
<evidence type="ECO:0000259" key="7">
    <source>
        <dbReference type="SMART" id="SM00363"/>
    </source>
</evidence>
<comment type="function">
    <text evidence="6">Responsible for synthesis of pseudouridine from uracil.</text>
</comment>
<protein>
    <recommendedName>
        <fullName evidence="6">Pseudouridine synthase</fullName>
        <ecNumber evidence="6">5.4.99.-</ecNumber>
    </recommendedName>
</protein>
<dbReference type="AlphaFoldDB" id="A0A4Q9JW24"/>
<evidence type="ECO:0000313" key="9">
    <source>
        <dbReference type="Proteomes" id="UP000292583"/>
    </source>
</evidence>
<organism evidence="8 9">
    <name type="scientific">Campylobacter novaezeelandiae</name>
    <dbReference type="NCBI Taxonomy" id="2267891"/>
    <lineage>
        <taxon>Bacteria</taxon>
        <taxon>Pseudomonadati</taxon>
        <taxon>Campylobacterota</taxon>
        <taxon>Epsilonproteobacteria</taxon>
        <taxon>Campylobacterales</taxon>
        <taxon>Campylobacteraceae</taxon>
        <taxon>Campylobacter</taxon>
    </lineage>
</organism>
<dbReference type="InterPro" id="IPR036986">
    <property type="entry name" value="S4_RNA-bd_sf"/>
</dbReference>
<evidence type="ECO:0000256" key="5">
    <source>
        <dbReference type="PROSITE-ProRule" id="PRU00182"/>
    </source>
</evidence>
<dbReference type="PANTHER" id="PTHR21600">
    <property type="entry name" value="MITOCHONDRIAL RNA PSEUDOURIDINE SYNTHASE"/>
    <property type="match status" value="1"/>
</dbReference>
<evidence type="ECO:0000256" key="2">
    <source>
        <dbReference type="ARBA" id="ARBA00010876"/>
    </source>
</evidence>
<evidence type="ECO:0000313" key="8">
    <source>
        <dbReference type="EMBL" id="TBR80771.1"/>
    </source>
</evidence>
<feature type="domain" description="RNA-binding S4" evidence="7">
    <location>
        <begin position="10"/>
        <end position="67"/>
    </location>
</feature>
<sequence length="321" mass="36832">MQNFLVGNDIRLDIFLSKNLEQSRNQVALLIKNGYVLVNKKIQTKNSFKLKIGDTVDIKEVILQEKNLKYNVDFDIDILYEDDDVVVLNKPPHLVVHGAKSVKEATLVDWLMQKNYTLSNLGGELRAGLVHRLDKQTSGAIVIAKNNYSHKILSEQLKDKSMGRIYLALINLPLKQDKIIIQKFLMRSPSNPIKKIAINEELTCAKSAKSAFVNLMINDEFCLIGAKLFTGRTHQIRAHLASLNRYILGDYLYGYKGRNDLRVMLHAYILYFIHPRTKEMLLINAPLMDDFKKVLFKKYTLGELDEKISVQVLFSLFNSFV</sequence>
<dbReference type="GO" id="GO:0000455">
    <property type="term" value="P:enzyme-directed rRNA pseudouridine synthesis"/>
    <property type="evidence" value="ECO:0007669"/>
    <property type="project" value="UniProtKB-ARBA"/>
</dbReference>
<dbReference type="CDD" id="cd00165">
    <property type="entry name" value="S4"/>
    <property type="match status" value="1"/>
</dbReference>
<proteinExistence type="inferred from homology"/>
<dbReference type="SMART" id="SM00363">
    <property type="entry name" value="S4"/>
    <property type="match status" value="1"/>
</dbReference>
<dbReference type="RefSeq" id="WP_131163767.1">
    <property type="nucleotide sequence ID" value="NZ_CP076657.1"/>
</dbReference>
<evidence type="ECO:0000256" key="6">
    <source>
        <dbReference type="RuleBase" id="RU362028"/>
    </source>
</evidence>
<dbReference type="InterPro" id="IPR002942">
    <property type="entry name" value="S4_RNA-bd"/>
</dbReference>
<dbReference type="InterPro" id="IPR020103">
    <property type="entry name" value="PsdUridine_synth_cat_dom_sf"/>
</dbReference>
<dbReference type="PANTHER" id="PTHR21600:SF44">
    <property type="entry name" value="RIBOSOMAL LARGE SUBUNIT PSEUDOURIDINE SYNTHASE D"/>
    <property type="match status" value="1"/>
</dbReference>
<dbReference type="Gene3D" id="3.30.2350.10">
    <property type="entry name" value="Pseudouridine synthase"/>
    <property type="match status" value="1"/>
</dbReference>
<comment type="similarity">
    <text evidence="2 6">Belongs to the pseudouridine synthase RluA family.</text>
</comment>
<dbReference type="InterPro" id="IPR050188">
    <property type="entry name" value="RluA_PseudoU_synthase"/>
</dbReference>
<dbReference type="SUPFAM" id="SSF55120">
    <property type="entry name" value="Pseudouridine synthase"/>
    <property type="match status" value="1"/>
</dbReference>
<dbReference type="Pfam" id="PF01479">
    <property type="entry name" value="S4"/>
    <property type="match status" value="1"/>
</dbReference>
<dbReference type="OrthoDB" id="128480at2"/>
<keyword evidence="9" id="KW-1185">Reference proteome</keyword>
<dbReference type="CDD" id="cd02869">
    <property type="entry name" value="PseudoU_synth_RluA_like"/>
    <property type="match status" value="1"/>
</dbReference>
<dbReference type="GO" id="GO:0120159">
    <property type="term" value="F:rRNA pseudouridine synthase activity"/>
    <property type="evidence" value="ECO:0007669"/>
    <property type="project" value="UniProtKB-ARBA"/>
</dbReference>
<evidence type="ECO:0000256" key="1">
    <source>
        <dbReference type="ARBA" id="ARBA00000073"/>
    </source>
</evidence>
<dbReference type="PROSITE" id="PS01129">
    <property type="entry name" value="PSI_RLU"/>
    <property type="match status" value="1"/>
</dbReference>
<accession>A0A4Q9JW24</accession>
<dbReference type="InterPro" id="IPR006225">
    <property type="entry name" value="PsdUridine_synth_RluC/D"/>
</dbReference>
<dbReference type="InterPro" id="IPR006145">
    <property type="entry name" value="PsdUridine_synth_RsuA/RluA"/>
</dbReference>
<keyword evidence="3 6" id="KW-0413">Isomerase</keyword>
<reference evidence="8 9" key="1">
    <citation type="submission" date="2018-07" db="EMBL/GenBank/DDBJ databases">
        <title>Campylobacter zealandensis sp. nov., isolated from birds and water in New Zealand.</title>
        <authorList>
            <person name="Wilkinson D.A."/>
            <person name="Biggs P.J."/>
            <person name="French N.P."/>
            <person name="Midwinter A.C."/>
        </authorList>
    </citation>
    <scope>NUCLEOTIDE SEQUENCE [LARGE SCALE GENOMIC DNA]</scope>
    <source>
        <strain evidence="8 9">B423b</strain>
    </source>
</reference>